<keyword evidence="3" id="KW-0998">Cell outer membrane</keyword>
<evidence type="ECO:0000259" key="6">
    <source>
        <dbReference type="PROSITE" id="PS51123"/>
    </source>
</evidence>
<dbReference type="CDD" id="cd07185">
    <property type="entry name" value="OmpA_C-like"/>
    <property type="match status" value="1"/>
</dbReference>
<dbReference type="PRINTS" id="PR01021">
    <property type="entry name" value="OMPADOMAIN"/>
</dbReference>
<feature type="transmembrane region" description="Helical" evidence="5">
    <location>
        <begin position="210"/>
        <end position="231"/>
    </location>
</feature>
<evidence type="ECO:0000256" key="1">
    <source>
        <dbReference type="ARBA" id="ARBA00004442"/>
    </source>
</evidence>
<evidence type="ECO:0000256" key="2">
    <source>
        <dbReference type="ARBA" id="ARBA00023136"/>
    </source>
</evidence>
<dbReference type="PANTHER" id="PTHR30329">
    <property type="entry name" value="STATOR ELEMENT OF FLAGELLAR MOTOR COMPLEX"/>
    <property type="match status" value="1"/>
</dbReference>
<reference evidence="7 8" key="1">
    <citation type="submission" date="2017-02" db="EMBL/GenBank/DDBJ databases">
        <title>Draft genome sequence of Moraxella lincolnii CCUG 9405T type strain.</title>
        <authorList>
            <person name="Salva-Serra F."/>
            <person name="Engstrom-Jakobsson H."/>
            <person name="Thorell K."/>
            <person name="Jaen-Luchoro D."/>
            <person name="Gonzales-Siles L."/>
            <person name="Karlsson R."/>
            <person name="Yazdan S."/>
            <person name="Boulund F."/>
            <person name="Johnning A."/>
            <person name="Engstrand L."/>
            <person name="Kristiansson E."/>
            <person name="Moore E."/>
        </authorList>
    </citation>
    <scope>NUCLEOTIDE SEQUENCE [LARGE SCALE GENOMIC DNA]</scope>
    <source>
        <strain evidence="7 8">CCUG 9405</strain>
    </source>
</reference>
<dbReference type="InterPro" id="IPR006664">
    <property type="entry name" value="OMP_bac"/>
</dbReference>
<protein>
    <recommendedName>
        <fullName evidence="6">OmpA-like domain-containing protein</fullName>
    </recommendedName>
</protein>
<keyword evidence="5" id="KW-0812">Transmembrane</keyword>
<feature type="domain" description="OmpA-like" evidence="6">
    <location>
        <begin position="401"/>
        <end position="518"/>
    </location>
</feature>
<dbReference type="InterPro" id="IPR050330">
    <property type="entry name" value="Bact_OuterMem_StrucFunc"/>
</dbReference>
<evidence type="ECO:0000256" key="5">
    <source>
        <dbReference type="SAM" id="Phobius"/>
    </source>
</evidence>
<evidence type="ECO:0000313" key="8">
    <source>
        <dbReference type="Proteomes" id="UP000191094"/>
    </source>
</evidence>
<dbReference type="PANTHER" id="PTHR30329:SF21">
    <property type="entry name" value="LIPOPROTEIN YIAD-RELATED"/>
    <property type="match status" value="1"/>
</dbReference>
<sequence length="633" mass="69108">MTTDAMTDIVGHLRQTVTPTLFNEQHAQPETTLSDTELSYMLDGFYALLTTLLTDDKTATRIEQVMMANDGDVYAQLWNATERNIISTELAQAHDVDKMTVDDCLDAVTPNAYRHIKSLAGGHPVATYLKGHVQQIRPYLPVWADMVLPPYLLGSVAPNITSNVASNAVSNMTSKPKPTVEPVSEVAYQQKAYPQSPPTYKRPQGSFIKALLPILALVLLGTLAWTALHYLQKDPKPLAQPNSNSQPNIAPVAVTLLPANFTVTIGASGELYACRGGVANSIIQSELIKAVENVFTLSSNRCFFDVSPSYDTKLPAMDRVASILAMMKHVPFATAEFSDNQIVLNAPNPTALQQLVNDVQALANNAQVLAAKPLDSQAQINQSLEASRLALASLSSNANPIDVARALSLQVINFDMDKAIIPEVNKPLLDKAADIIKGLPNISLLIMGHTDATADNAHNVALSQERATAIKAYLVAKGVDASKLMVKGMGEQYPIADNETEQGRFRNRRIEFAVYNQTQGDLAWYRDIPTLNQRSLNITDMSSMNDDAEMTQTPDMMNDMPFNQEMNQNMQNMNVVPNDQMNTGDSGDLIYPLSNSQPMNNNHGYGGMSTQELDDLANLTIVAEPAINHSTTH</sequence>
<dbReference type="InterPro" id="IPR036737">
    <property type="entry name" value="OmpA-like_sf"/>
</dbReference>
<keyword evidence="8" id="KW-1185">Reference proteome</keyword>
<gene>
    <name evidence="7" type="ORF">B0682_02025</name>
</gene>
<keyword evidence="2 4" id="KW-0472">Membrane</keyword>
<name>A0A1T0CJU3_9GAMM</name>
<keyword evidence="5" id="KW-1133">Transmembrane helix</keyword>
<dbReference type="PROSITE" id="PS51123">
    <property type="entry name" value="OMPA_2"/>
    <property type="match status" value="1"/>
</dbReference>
<evidence type="ECO:0000313" key="7">
    <source>
        <dbReference type="EMBL" id="OOS22421.1"/>
    </source>
</evidence>
<dbReference type="OrthoDB" id="9782229at2"/>
<dbReference type="GO" id="GO:0009279">
    <property type="term" value="C:cell outer membrane"/>
    <property type="evidence" value="ECO:0007669"/>
    <property type="project" value="UniProtKB-SubCell"/>
</dbReference>
<comment type="subcellular location">
    <subcellularLocation>
        <location evidence="1">Cell outer membrane</location>
    </subcellularLocation>
</comment>
<dbReference type="STRING" id="90241.B0682_02025"/>
<dbReference type="Pfam" id="PF00691">
    <property type="entry name" value="OmpA"/>
    <property type="match status" value="1"/>
</dbReference>
<proteinExistence type="predicted"/>
<dbReference type="Gene3D" id="3.30.1330.60">
    <property type="entry name" value="OmpA-like domain"/>
    <property type="match status" value="1"/>
</dbReference>
<dbReference type="EMBL" id="MUYT01000003">
    <property type="protein sequence ID" value="OOS22421.1"/>
    <property type="molecule type" value="Genomic_DNA"/>
</dbReference>
<evidence type="ECO:0000256" key="4">
    <source>
        <dbReference type="PROSITE-ProRule" id="PRU00473"/>
    </source>
</evidence>
<dbReference type="RefSeq" id="WP_158077839.1">
    <property type="nucleotide sequence ID" value="NZ_MUYT01000003.1"/>
</dbReference>
<evidence type="ECO:0000256" key="3">
    <source>
        <dbReference type="ARBA" id="ARBA00023237"/>
    </source>
</evidence>
<dbReference type="Proteomes" id="UP000191094">
    <property type="component" value="Unassembled WGS sequence"/>
</dbReference>
<organism evidence="7 8">
    <name type="scientific">Lwoffella lincolnii</name>
    <dbReference type="NCBI Taxonomy" id="90241"/>
    <lineage>
        <taxon>Bacteria</taxon>
        <taxon>Pseudomonadati</taxon>
        <taxon>Pseudomonadota</taxon>
        <taxon>Gammaproteobacteria</taxon>
        <taxon>Moraxellales</taxon>
        <taxon>Moraxellaceae</taxon>
        <taxon>Lwoffella</taxon>
    </lineage>
</organism>
<dbReference type="InterPro" id="IPR006665">
    <property type="entry name" value="OmpA-like"/>
</dbReference>
<dbReference type="AlphaFoldDB" id="A0A1T0CJU3"/>
<comment type="caution">
    <text evidence="7">The sequence shown here is derived from an EMBL/GenBank/DDBJ whole genome shotgun (WGS) entry which is preliminary data.</text>
</comment>
<accession>A0A1T0CJU3</accession>
<dbReference type="SUPFAM" id="SSF103088">
    <property type="entry name" value="OmpA-like"/>
    <property type="match status" value="1"/>
</dbReference>